<dbReference type="Proteomes" id="UP000028582">
    <property type="component" value="Unassembled WGS sequence"/>
</dbReference>
<proteinExistence type="predicted"/>
<dbReference type="EMBL" id="ANJA01001019">
    <property type="protein sequence ID" value="ETO80183.1"/>
    <property type="molecule type" value="Genomic_DNA"/>
</dbReference>
<dbReference type="AlphaFoldDB" id="A0A081AMS2"/>
<feature type="region of interest" description="Disordered" evidence="1">
    <location>
        <begin position="34"/>
        <end position="57"/>
    </location>
</feature>
<evidence type="ECO:0000313" key="3">
    <source>
        <dbReference type="Proteomes" id="UP000028582"/>
    </source>
</evidence>
<gene>
    <name evidence="2" type="ORF">F444_05226</name>
</gene>
<name>A0A081AMS2_PHYNI</name>
<organism evidence="2 3">
    <name type="scientific">Phytophthora nicotianae P1976</name>
    <dbReference type="NCBI Taxonomy" id="1317066"/>
    <lineage>
        <taxon>Eukaryota</taxon>
        <taxon>Sar</taxon>
        <taxon>Stramenopiles</taxon>
        <taxon>Oomycota</taxon>
        <taxon>Peronosporomycetes</taxon>
        <taxon>Peronosporales</taxon>
        <taxon>Peronosporaceae</taxon>
        <taxon>Phytophthora</taxon>
    </lineage>
</organism>
<comment type="caution">
    <text evidence="2">The sequence shown here is derived from an EMBL/GenBank/DDBJ whole genome shotgun (WGS) entry which is preliminary data.</text>
</comment>
<reference evidence="2 3" key="1">
    <citation type="submission" date="2013-11" db="EMBL/GenBank/DDBJ databases">
        <title>The Genome Sequence of Phytophthora parasitica P1976.</title>
        <authorList>
            <consortium name="The Broad Institute Genomics Platform"/>
            <person name="Russ C."/>
            <person name="Tyler B."/>
            <person name="Panabieres F."/>
            <person name="Shan W."/>
            <person name="Tripathy S."/>
            <person name="Grunwald N."/>
            <person name="Machado M."/>
            <person name="Johnson C.S."/>
            <person name="Walker B."/>
            <person name="Young S."/>
            <person name="Zeng Q."/>
            <person name="Gargeya S."/>
            <person name="Fitzgerald M."/>
            <person name="Haas B."/>
            <person name="Abouelleil A."/>
            <person name="Allen A.W."/>
            <person name="Alvarado L."/>
            <person name="Arachchi H.M."/>
            <person name="Berlin A.M."/>
            <person name="Chapman S.B."/>
            <person name="Gainer-Dewar J."/>
            <person name="Goldberg J."/>
            <person name="Griggs A."/>
            <person name="Gujja S."/>
            <person name="Hansen M."/>
            <person name="Howarth C."/>
            <person name="Imamovic A."/>
            <person name="Ireland A."/>
            <person name="Larimer J."/>
            <person name="McCowan C."/>
            <person name="Murphy C."/>
            <person name="Pearson M."/>
            <person name="Poon T.W."/>
            <person name="Priest M."/>
            <person name="Roberts A."/>
            <person name="Saif S."/>
            <person name="Shea T."/>
            <person name="Sisk P."/>
            <person name="Sykes S."/>
            <person name="Wortman J."/>
            <person name="Nusbaum C."/>
            <person name="Birren B."/>
        </authorList>
    </citation>
    <scope>NUCLEOTIDE SEQUENCE [LARGE SCALE GENOMIC DNA]</scope>
    <source>
        <strain evidence="2 3">P1976</strain>
    </source>
</reference>
<sequence>MAVKGARRVYTLQLKDVVVRDERGRTTARMLEATSVKITPPGSENDQDDTGVIRQLT</sequence>
<evidence type="ECO:0000313" key="2">
    <source>
        <dbReference type="EMBL" id="ETO80183.1"/>
    </source>
</evidence>
<protein>
    <submittedName>
        <fullName evidence="2">Uncharacterized protein</fullName>
    </submittedName>
</protein>
<accession>A0A081AMS2</accession>
<evidence type="ECO:0000256" key="1">
    <source>
        <dbReference type="SAM" id="MobiDB-lite"/>
    </source>
</evidence>